<dbReference type="EMBL" id="CP139957">
    <property type="protein sequence ID" value="WPX08156.1"/>
    <property type="molecule type" value="Genomic_DNA"/>
</dbReference>
<keyword evidence="1" id="KW-0812">Transmembrane</keyword>
<sequence length="147" mass="16586">MTIWLAYLVGCITCCWAAYTDYKKQIIPNSVVLINVIAAILIFRSSLIRNGHLWLALSMFAVMFAMWLFKLIGAGDAKLLPSLVLLLGYNAFFAIFFALVIFIATGYLKARRTAENFWKFKMPLAPFLIPGMVLSIILKLLIFKNLG</sequence>
<feature type="transmembrane region" description="Helical" evidence="1">
    <location>
        <begin position="54"/>
        <end position="73"/>
    </location>
</feature>
<organism evidence="3 4">
    <name type="scientific">Anaerocellum danielii</name>
    <dbReference type="NCBI Taxonomy" id="1387557"/>
    <lineage>
        <taxon>Bacteria</taxon>
        <taxon>Bacillati</taxon>
        <taxon>Bacillota</taxon>
        <taxon>Bacillota incertae sedis</taxon>
        <taxon>Caldicellulosiruptorales</taxon>
        <taxon>Caldicellulosiruptoraceae</taxon>
        <taxon>Anaerocellum</taxon>
    </lineage>
</organism>
<evidence type="ECO:0000313" key="3">
    <source>
        <dbReference type="EMBL" id="WPX08156.1"/>
    </source>
</evidence>
<feature type="transmembrane region" description="Helical" evidence="1">
    <location>
        <begin position="79"/>
        <end position="103"/>
    </location>
</feature>
<keyword evidence="3" id="KW-0378">Hydrolase</keyword>
<keyword evidence="4" id="KW-1185">Reference proteome</keyword>
<keyword evidence="1" id="KW-1133">Transmembrane helix</keyword>
<dbReference type="Gene3D" id="1.20.120.1220">
    <property type="match status" value="1"/>
</dbReference>
<dbReference type="EC" id="3.4.23.-" evidence="3"/>
<reference evidence="3 4" key="1">
    <citation type="submission" date="2023-12" db="EMBL/GenBank/DDBJ databases">
        <authorList>
            <person name="Manesh M.J.H."/>
            <person name="Bing R.G."/>
            <person name="Willard D.J."/>
            <person name="Kelly R.M."/>
        </authorList>
    </citation>
    <scope>NUCLEOTIDE SEQUENCE [LARGE SCALE GENOMIC DNA]</scope>
    <source>
        <strain evidence="3 4">DSM 8977</strain>
    </source>
</reference>
<dbReference type="InterPro" id="IPR000045">
    <property type="entry name" value="Prepilin_IV_endopep_pep"/>
</dbReference>
<evidence type="ECO:0000313" key="4">
    <source>
        <dbReference type="Proteomes" id="UP001322744"/>
    </source>
</evidence>
<dbReference type="GO" id="GO:0016787">
    <property type="term" value="F:hydrolase activity"/>
    <property type="evidence" value="ECO:0007669"/>
    <property type="project" value="UniProtKB-KW"/>
</dbReference>
<accession>A0ABZ0TXJ3</accession>
<evidence type="ECO:0000259" key="2">
    <source>
        <dbReference type="Pfam" id="PF01478"/>
    </source>
</evidence>
<feature type="transmembrane region" description="Helical" evidence="1">
    <location>
        <begin position="27"/>
        <end position="47"/>
    </location>
</feature>
<keyword evidence="1" id="KW-0472">Membrane</keyword>
<gene>
    <name evidence="3" type="ORF">SOJ16_002022</name>
</gene>
<dbReference type="Proteomes" id="UP001322744">
    <property type="component" value="Chromosome"/>
</dbReference>
<dbReference type="Pfam" id="PF01478">
    <property type="entry name" value="Peptidase_A24"/>
    <property type="match status" value="1"/>
</dbReference>
<name>A0ABZ0TXJ3_9FIRM</name>
<dbReference type="RefSeq" id="WP_052661812.1">
    <property type="nucleotide sequence ID" value="NZ_CP139957.1"/>
</dbReference>
<protein>
    <submittedName>
        <fullName evidence="3">A24 family peptidase</fullName>
        <ecNumber evidence="3">3.4.23.-</ecNumber>
    </submittedName>
</protein>
<evidence type="ECO:0000256" key="1">
    <source>
        <dbReference type="SAM" id="Phobius"/>
    </source>
</evidence>
<feature type="domain" description="Prepilin type IV endopeptidase peptidase" evidence="2">
    <location>
        <begin position="9"/>
        <end position="103"/>
    </location>
</feature>
<proteinExistence type="predicted"/>
<feature type="transmembrane region" description="Helical" evidence="1">
    <location>
        <begin position="124"/>
        <end position="143"/>
    </location>
</feature>